<proteinExistence type="predicted"/>
<dbReference type="EMBL" id="AYKW01000004">
    <property type="protein sequence ID" value="PIL34894.1"/>
    <property type="molecule type" value="Genomic_DNA"/>
</dbReference>
<feature type="transmembrane region" description="Helical" evidence="1">
    <location>
        <begin position="225"/>
        <end position="250"/>
    </location>
</feature>
<keyword evidence="1" id="KW-0812">Transmembrane</keyword>
<dbReference type="AlphaFoldDB" id="A0A2G8SM96"/>
<keyword evidence="3" id="KW-1185">Reference proteome</keyword>
<dbReference type="OrthoDB" id="2757062at2759"/>
<name>A0A2G8SM96_9APHY</name>
<dbReference type="Proteomes" id="UP000230002">
    <property type="component" value="Unassembled WGS sequence"/>
</dbReference>
<evidence type="ECO:0000256" key="1">
    <source>
        <dbReference type="SAM" id="Phobius"/>
    </source>
</evidence>
<feature type="transmembrane region" description="Helical" evidence="1">
    <location>
        <begin position="133"/>
        <end position="151"/>
    </location>
</feature>
<sequence>MPLDTSVAFDSGSYPGEVNGIALDLVRTYPYAARNAMVELSLLFLSFAVLTILTATAIYFVLHRGSLSHTNARVLLLSTVLLYLSTGTNMAALIWNSSTWNHVAMKATDGFFSASYDGQQEITEFQDAVRKQSWMMTVSTVINFIIADAIVWWRACAIWQNKILNCVGPLLVTLTLSGTAFTYVSVLLSLVTNVAATSLIAYKAWQHRQLVKTYFHAAGPKSRVLKALGMLVESGVAYCALLVLVIVYGVEPAASPDNPARVWFNQVVAYFTQGCLAPLMAIFPTVVIVLVALKLSPIDNGGLSGVQSDAAARLESGSMSDTVVFRHSTFLSSHGMGAEASVGRPPVPA</sequence>
<feature type="transmembrane region" description="Helical" evidence="1">
    <location>
        <begin position="74"/>
        <end position="95"/>
    </location>
</feature>
<organism evidence="2 3">
    <name type="scientific">Ganoderma sinense ZZ0214-1</name>
    <dbReference type="NCBI Taxonomy" id="1077348"/>
    <lineage>
        <taxon>Eukaryota</taxon>
        <taxon>Fungi</taxon>
        <taxon>Dikarya</taxon>
        <taxon>Basidiomycota</taxon>
        <taxon>Agaricomycotina</taxon>
        <taxon>Agaricomycetes</taxon>
        <taxon>Polyporales</taxon>
        <taxon>Polyporaceae</taxon>
        <taxon>Ganoderma</taxon>
    </lineage>
</organism>
<keyword evidence="1" id="KW-0472">Membrane</keyword>
<evidence type="ECO:0000313" key="2">
    <source>
        <dbReference type="EMBL" id="PIL34894.1"/>
    </source>
</evidence>
<feature type="transmembrane region" description="Helical" evidence="1">
    <location>
        <begin position="270"/>
        <end position="293"/>
    </location>
</feature>
<protein>
    <submittedName>
        <fullName evidence="2">Uncharacterized protein</fullName>
    </submittedName>
</protein>
<evidence type="ECO:0000313" key="3">
    <source>
        <dbReference type="Proteomes" id="UP000230002"/>
    </source>
</evidence>
<reference evidence="2 3" key="1">
    <citation type="journal article" date="2015" name="Sci. Rep.">
        <title>Chromosome-level genome map provides insights into diverse defense mechanisms in the medicinal fungus Ganoderma sinense.</title>
        <authorList>
            <person name="Zhu Y."/>
            <person name="Xu J."/>
            <person name="Sun C."/>
            <person name="Zhou S."/>
            <person name="Xu H."/>
            <person name="Nelson D.R."/>
            <person name="Qian J."/>
            <person name="Song J."/>
            <person name="Luo H."/>
            <person name="Xiang L."/>
            <person name="Li Y."/>
            <person name="Xu Z."/>
            <person name="Ji A."/>
            <person name="Wang L."/>
            <person name="Lu S."/>
            <person name="Hayward A."/>
            <person name="Sun W."/>
            <person name="Li X."/>
            <person name="Schwartz D.C."/>
            <person name="Wang Y."/>
            <person name="Chen S."/>
        </authorList>
    </citation>
    <scope>NUCLEOTIDE SEQUENCE [LARGE SCALE GENOMIC DNA]</scope>
    <source>
        <strain evidence="2 3">ZZ0214-1</strain>
    </source>
</reference>
<comment type="caution">
    <text evidence="2">The sequence shown here is derived from an EMBL/GenBank/DDBJ whole genome shotgun (WGS) entry which is preliminary data.</text>
</comment>
<feature type="transmembrane region" description="Helical" evidence="1">
    <location>
        <begin position="163"/>
        <end position="181"/>
    </location>
</feature>
<feature type="transmembrane region" description="Helical" evidence="1">
    <location>
        <begin position="40"/>
        <end position="62"/>
    </location>
</feature>
<gene>
    <name evidence="2" type="ORF">GSI_02681</name>
</gene>
<accession>A0A2G8SM96</accession>
<keyword evidence="1" id="KW-1133">Transmembrane helix</keyword>
<feature type="transmembrane region" description="Helical" evidence="1">
    <location>
        <begin position="187"/>
        <end position="205"/>
    </location>
</feature>